<accession>A0A0W0G728</accession>
<organism evidence="1 2">
    <name type="scientific">Moniliophthora roreri</name>
    <name type="common">Frosty pod rot fungus</name>
    <name type="synonym">Monilia roreri</name>
    <dbReference type="NCBI Taxonomy" id="221103"/>
    <lineage>
        <taxon>Eukaryota</taxon>
        <taxon>Fungi</taxon>
        <taxon>Dikarya</taxon>
        <taxon>Basidiomycota</taxon>
        <taxon>Agaricomycotina</taxon>
        <taxon>Agaricomycetes</taxon>
        <taxon>Agaricomycetidae</taxon>
        <taxon>Agaricales</taxon>
        <taxon>Marasmiineae</taxon>
        <taxon>Marasmiaceae</taxon>
        <taxon>Moniliophthora</taxon>
    </lineage>
</organism>
<reference evidence="1 2" key="1">
    <citation type="submission" date="2015-12" db="EMBL/GenBank/DDBJ databases">
        <title>Draft genome sequence of Moniliophthora roreri, the causal agent of frosty pod rot of cacao.</title>
        <authorList>
            <person name="Aime M.C."/>
            <person name="Diaz-Valderrama J.R."/>
            <person name="Kijpornyongpan T."/>
            <person name="Phillips-Mora W."/>
        </authorList>
    </citation>
    <scope>NUCLEOTIDE SEQUENCE [LARGE SCALE GENOMIC DNA]</scope>
    <source>
        <strain evidence="1 2">MCA 2952</strain>
    </source>
</reference>
<proteinExistence type="predicted"/>
<evidence type="ECO:0000313" key="2">
    <source>
        <dbReference type="Proteomes" id="UP000054988"/>
    </source>
</evidence>
<name>A0A0W0G728_MONRR</name>
<gene>
    <name evidence="1" type="ORF">WG66_3037</name>
</gene>
<dbReference type="Proteomes" id="UP000054988">
    <property type="component" value="Unassembled WGS sequence"/>
</dbReference>
<comment type="caution">
    <text evidence="1">The sequence shown here is derived from an EMBL/GenBank/DDBJ whole genome shotgun (WGS) entry which is preliminary data.</text>
</comment>
<protein>
    <submittedName>
        <fullName evidence="1">Uncharacterized protein</fullName>
    </submittedName>
</protein>
<dbReference type="AlphaFoldDB" id="A0A0W0G728"/>
<sequence>MEHVFWTIEKLLEYIVTCKLED</sequence>
<dbReference type="EMBL" id="LATX01000937">
    <property type="protein sequence ID" value="KTB44386.1"/>
    <property type="molecule type" value="Genomic_DNA"/>
</dbReference>
<evidence type="ECO:0000313" key="1">
    <source>
        <dbReference type="EMBL" id="KTB44386.1"/>
    </source>
</evidence>